<sequence length="184" mass="21257">MPSYPLTGMDLVREKIPDLLRTAHHTESDSTHKLGFTQTLGDWGRFERDARRNFLSVPWNETVLDYIPDQHGYTEYHVRNEQLVCGDEHSVVARFGQNVGHVMTSVIRSCMPLNIHSSDYKAADTDSELSKVPDIVVIGRTGTIKMVGDVKTAWMHDIEKQLYESPHRFRKYLGKNYNIWLPKR</sequence>
<dbReference type="AlphaFoldDB" id="A0A3A2ZRB4"/>
<protein>
    <submittedName>
        <fullName evidence="1">Uncharacterized protein</fullName>
    </submittedName>
</protein>
<name>A0A3A2ZRB4_9EURO</name>
<reference evidence="2" key="1">
    <citation type="submission" date="2017-02" db="EMBL/GenBank/DDBJ databases">
        <authorList>
            <person name="Tafer H."/>
            <person name="Lopandic K."/>
        </authorList>
    </citation>
    <scope>NUCLEOTIDE SEQUENCE [LARGE SCALE GENOMIC DNA]</scope>
    <source>
        <strain evidence="2">CBS 366.77</strain>
    </source>
</reference>
<accession>A0A3A2ZRB4</accession>
<proteinExistence type="predicted"/>
<comment type="caution">
    <text evidence="1">The sequence shown here is derived from an EMBL/GenBank/DDBJ whole genome shotgun (WGS) entry which is preliminary data.</text>
</comment>
<evidence type="ECO:0000313" key="2">
    <source>
        <dbReference type="Proteomes" id="UP000266188"/>
    </source>
</evidence>
<evidence type="ECO:0000313" key="1">
    <source>
        <dbReference type="EMBL" id="RJE25698.1"/>
    </source>
</evidence>
<dbReference type="Proteomes" id="UP000266188">
    <property type="component" value="Unassembled WGS sequence"/>
</dbReference>
<gene>
    <name evidence="1" type="ORF">PHISCL_01961</name>
</gene>
<dbReference type="EMBL" id="MVGC01000040">
    <property type="protein sequence ID" value="RJE25698.1"/>
    <property type="molecule type" value="Genomic_DNA"/>
</dbReference>
<dbReference type="OrthoDB" id="3796275at2759"/>
<organism evidence="1 2">
    <name type="scientific">Aspergillus sclerotialis</name>
    <dbReference type="NCBI Taxonomy" id="2070753"/>
    <lineage>
        <taxon>Eukaryota</taxon>
        <taxon>Fungi</taxon>
        <taxon>Dikarya</taxon>
        <taxon>Ascomycota</taxon>
        <taxon>Pezizomycotina</taxon>
        <taxon>Eurotiomycetes</taxon>
        <taxon>Eurotiomycetidae</taxon>
        <taxon>Eurotiales</taxon>
        <taxon>Aspergillaceae</taxon>
        <taxon>Aspergillus</taxon>
        <taxon>Aspergillus subgen. Polypaecilum</taxon>
    </lineage>
</organism>
<keyword evidence="2" id="KW-1185">Reference proteome</keyword>